<evidence type="ECO:0000313" key="2">
    <source>
        <dbReference type="Proteomes" id="UP001500124"/>
    </source>
</evidence>
<accession>A0ABP9L7V6</accession>
<protein>
    <submittedName>
        <fullName evidence="1">Uncharacterized protein</fullName>
    </submittedName>
</protein>
<comment type="caution">
    <text evidence="1">The sequence shown here is derived from an EMBL/GenBank/DDBJ whole genome shotgun (WGS) entry which is preliminary data.</text>
</comment>
<name>A0ABP9L7V6_9ACTN</name>
<sequence length="61" mass="6298">MSEDSARCFRTLAADVKALQQRVYDAVDGLDGLTSAESFKLGEAFASLGSAARTLDAAAAS</sequence>
<gene>
    <name evidence="1" type="ORF">GCM10023336_56020</name>
</gene>
<reference evidence="2" key="1">
    <citation type="journal article" date="2019" name="Int. J. Syst. Evol. Microbiol.">
        <title>The Global Catalogue of Microorganisms (GCM) 10K type strain sequencing project: providing services to taxonomists for standard genome sequencing and annotation.</title>
        <authorList>
            <consortium name="The Broad Institute Genomics Platform"/>
            <consortium name="The Broad Institute Genome Sequencing Center for Infectious Disease"/>
            <person name="Wu L."/>
            <person name="Ma J."/>
        </authorList>
    </citation>
    <scope>NUCLEOTIDE SEQUENCE [LARGE SCALE GENOMIC DNA]</scope>
    <source>
        <strain evidence="2">JCM 18410</strain>
    </source>
</reference>
<dbReference type="Proteomes" id="UP001500124">
    <property type="component" value="Unassembled WGS sequence"/>
</dbReference>
<proteinExistence type="predicted"/>
<organism evidence="1 2">
    <name type="scientific">Streptomyces similanensis</name>
    <dbReference type="NCBI Taxonomy" id="1274988"/>
    <lineage>
        <taxon>Bacteria</taxon>
        <taxon>Bacillati</taxon>
        <taxon>Actinomycetota</taxon>
        <taxon>Actinomycetes</taxon>
        <taxon>Kitasatosporales</taxon>
        <taxon>Streptomycetaceae</taxon>
        <taxon>Streptomyces</taxon>
    </lineage>
</organism>
<dbReference type="RefSeq" id="WP_345670848.1">
    <property type="nucleotide sequence ID" value="NZ_BAABKC010000087.1"/>
</dbReference>
<evidence type="ECO:0000313" key="1">
    <source>
        <dbReference type="EMBL" id="GAA5070677.1"/>
    </source>
</evidence>
<keyword evidence="2" id="KW-1185">Reference proteome</keyword>
<dbReference type="EMBL" id="BAABKC010000087">
    <property type="protein sequence ID" value="GAA5070677.1"/>
    <property type="molecule type" value="Genomic_DNA"/>
</dbReference>